<dbReference type="Pfam" id="PF13562">
    <property type="entry name" value="NTP_transf_4"/>
    <property type="match status" value="1"/>
</dbReference>
<dbReference type="EMBL" id="DRBC01000316">
    <property type="protein sequence ID" value="HDN85125.1"/>
    <property type="molecule type" value="Genomic_DNA"/>
</dbReference>
<dbReference type="GO" id="GO:0016746">
    <property type="term" value="F:acyltransferase activity"/>
    <property type="evidence" value="ECO:0007669"/>
    <property type="project" value="UniProtKB-KW"/>
</dbReference>
<dbReference type="SUPFAM" id="SSF51161">
    <property type="entry name" value="Trimeric LpxA-like enzymes"/>
    <property type="match status" value="1"/>
</dbReference>
<accession>A0A7V0QRC5</accession>
<comment type="caution">
    <text evidence="3">The sequence shown here is derived from an EMBL/GenBank/DDBJ whole genome shotgun (WGS) entry which is preliminary data.</text>
</comment>
<dbReference type="AlphaFoldDB" id="A0A7V0QRC5"/>
<evidence type="ECO:0000256" key="2">
    <source>
        <dbReference type="ARBA" id="ARBA00023315"/>
    </source>
</evidence>
<sequence>MKVCIFEDETYANFYPLSLTRPVFELKCGYFTLRERIQTHLGTDKVCYFMRDYLASWFERYYGLPVNKMDSLMGDDVLFVNGRWLMQKDELKLEGEEEAGFFNDTLLYLRARKKTLQDIYSDNLNLREILTGLAENTKSKKIKVTLINYPWDLINNNASQMEKDFILLGRVGIKGTFPSGSFIEGDSDKIFIASSAEIEPLVVLSTKSGPIFIDEGAKVLSLTRIEGPCYIGRNSQAKGNIREGTYIGPVCRVGGGEIEETIIHGFTNKYHEGFIGHSYLGEWVNIGALTTTSDLKNDYTSVQVYINGELRDSGQTKVGSFIGDHSKTGIGTLLNTGCVIGVGSNVVAGGGVTPKHIPSFCWYLNQKFYKGSGLKGTINTAKVVMERRGVRLSSEQERILEEVFKITDGERKEMIARSRR</sequence>
<proteinExistence type="predicted"/>
<evidence type="ECO:0008006" key="4">
    <source>
        <dbReference type="Google" id="ProtNLM"/>
    </source>
</evidence>
<evidence type="ECO:0000313" key="3">
    <source>
        <dbReference type="EMBL" id="HDN85125.1"/>
    </source>
</evidence>
<dbReference type="Proteomes" id="UP000885660">
    <property type="component" value="Unassembled WGS sequence"/>
</dbReference>
<dbReference type="InterPro" id="IPR011004">
    <property type="entry name" value="Trimer_LpxA-like_sf"/>
</dbReference>
<dbReference type="PANTHER" id="PTHR43584:SF9">
    <property type="entry name" value="TRANSFERASE HEXAPEPTIDE REPEAT CONTAINING PROTEIN"/>
    <property type="match status" value="1"/>
</dbReference>
<keyword evidence="1" id="KW-0808">Transferase</keyword>
<dbReference type="NCBIfam" id="TIGR03991">
    <property type="entry name" value="alt_bact_glmU"/>
    <property type="match status" value="1"/>
</dbReference>
<dbReference type="InterPro" id="IPR050065">
    <property type="entry name" value="GlmU-like"/>
</dbReference>
<gene>
    <name evidence="3" type="ORF">ENG47_05170</name>
</gene>
<reference evidence="3" key="1">
    <citation type="journal article" date="2020" name="mSystems">
        <title>Genome- and Community-Level Interaction Insights into Carbon Utilization and Element Cycling Functions of Hydrothermarchaeota in Hydrothermal Sediment.</title>
        <authorList>
            <person name="Zhou Z."/>
            <person name="Liu Y."/>
            <person name="Xu W."/>
            <person name="Pan J."/>
            <person name="Luo Z.H."/>
            <person name="Li M."/>
        </authorList>
    </citation>
    <scope>NUCLEOTIDE SEQUENCE [LARGE SCALE GENOMIC DNA]</scope>
    <source>
        <strain evidence="3">HyVt-219</strain>
    </source>
</reference>
<dbReference type="Gene3D" id="2.160.10.10">
    <property type="entry name" value="Hexapeptide repeat proteins"/>
    <property type="match status" value="1"/>
</dbReference>
<evidence type="ECO:0000256" key="1">
    <source>
        <dbReference type="ARBA" id="ARBA00022679"/>
    </source>
</evidence>
<dbReference type="GO" id="GO:0016779">
    <property type="term" value="F:nucleotidyltransferase activity"/>
    <property type="evidence" value="ECO:0007669"/>
    <property type="project" value="UniProtKB-ARBA"/>
</dbReference>
<keyword evidence="2" id="KW-0012">Acyltransferase</keyword>
<organism evidence="3">
    <name type="scientific">Aerophobetes bacterium</name>
    <dbReference type="NCBI Taxonomy" id="2030807"/>
    <lineage>
        <taxon>Bacteria</taxon>
        <taxon>Candidatus Aerophobota</taxon>
    </lineage>
</organism>
<dbReference type="InterPro" id="IPR023917">
    <property type="entry name" value="Bifunctiontional_GlmU_bac-type"/>
</dbReference>
<name>A0A7V0QRC5_UNCAE</name>
<dbReference type="PANTHER" id="PTHR43584">
    <property type="entry name" value="NUCLEOTIDYL TRANSFERASE"/>
    <property type="match status" value="1"/>
</dbReference>
<protein>
    <recommendedName>
        <fullName evidence="4">Glucose-1-phosphate thymidylyltransferase</fullName>
    </recommendedName>
</protein>